<protein>
    <submittedName>
        <fullName evidence="2">Uncharacterized protein</fullName>
    </submittedName>
</protein>
<feature type="transmembrane region" description="Helical" evidence="1">
    <location>
        <begin position="64"/>
        <end position="80"/>
    </location>
</feature>
<sequence>MWRLTVLVLPWQTRLLWGGIPIVGKYVPEETMFSFYLSWMVLLAATILACTLKKSIRPEWKKGVWTGLGFLAFASCFSTTSYTWQWWSQIAVLVLFVTAFIRMRVSNRELGAWFLLSLLPHTALGIWQYAAQHVAGSSWFGMSSQLPLTAGVSVIFAEGGRI</sequence>
<comment type="caution">
    <text evidence="2">The sequence shown here is derived from an EMBL/GenBank/DDBJ whole genome shotgun (WGS) entry which is preliminary data.</text>
</comment>
<keyword evidence="1" id="KW-0812">Transmembrane</keyword>
<feature type="transmembrane region" description="Helical" evidence="1">
    <location>
        <begin position="110"/>
        <end position="130"/>
    </location>
</feature>
<evidence type="ECO:0000256" key="1">
    <source>
        <dbReference type="SAM" id="Phobius"/>
    </source>
</evidence>
<evidence type="ECO:0000313" key="2">
    <source>
        <dbReference type="EMBL" id="PIP60390.1"/>
    </source>
</evidence>
<name>A0A2H0BTK1_9BACT</name>
<dbReference type="AlphaFoldDB" id="A0A2H0BTK1"/>
<evidence type="ECO:0000313" key="3">
    <source>
        <dbReference type="Proteomes" id="UP000231581"/>
    </source>
</evidence>
<keyword evidence="1" id="KW-0472">Membrane</keyword>
<feature type="non-terminal residue" evidence="2">
    <location>
        <position position="162"/>
    </location>
</feature>
<gene>
    <name evidence="2" type="ORF">COX00_03645</name>
</gene>
<proteinExistence type="predicted"/>
<dbReference type="EMBL" id="PCSZ01000067">
    <property type="protein sequence ID" value="PIP60390.1"/>
    <property type="molecule type" value="Genomic_DNA"/>
</dbReference>
<feature type="transmembrane region" description="Helical" evidence="1">
    <location>
        <begin position="86"/>
        <end position="103"/>
    </location>
</feature>
<organism evidence="2 3">
    <name type="scientific">Candidatus Uhrbacteria bacterium CG22_combo_CG10-13_8_21_14_all_47_17</name>
    <dbReference type="NCBI Taxonomy" id="1975041"/>
    <lineage>
        <taxon>Bacteria</taxon>
        <taxon>Candidatus Uhriibacteriota</taxon>
    </lineage>
</organism>
<keyword evidence="1" id="KW-1133">Transmembrane helix</keyword>
<accession>A0A2H0BTK1</accession>
<reference evidence="2 3" key="1">
    <citation type="submission" date="2017-09" db="EMBL/GenBank/DDBJ databases">
        <title>Depth-based differentiation of microbial function through sediment-hosted aquifers and enrichment of novel symbionts in the deep terrestrial subsurface.</title>
        <authorList>
            <person name="Probst A.J."/>
            <person name="Ladd B."/>
            <person name="Jarett J.K."/>
            <person name="Geller-Mcgrath D.E."/>
            <person name="Sieber C.M."/>
            <person name="Emerson J.B."/>
            <person name="Anantharaman K."/>
            <person name="Thomas B.C."/>
            <person name="Malmstrom R."/>
            <person name="Stieglmeier M."/>
            <person name="Klingl A."/>
            <person name="Woyke T."/>
            <person name="Ryan C.M."/>
            <person name="Banfield J.F."/>
        </authorList>
    </citation>
    <scope>NUCLEOTIDE SEQUENCE [LARGE SCALE GENOMIC DNA]</scope>
    <source>
        <strain evidence="2">CG22_combo_CG10-13_8_21_14_all_47_17</strain>
    </source>
</reference>
<dbReference type="Proteomes" id="UP000231581">
    <property type="component" value="Unassembled WGS sequence"/>
</dbReference>
<feature type="transmembrane region" description="Helical" evidence="1">
    <location>
        <begin position="34"/>
        <end position="52"/>
    </location>
</feature>